<dbReference type="Pfam" id="PF07224">
    <property type="entry name" value="Chlorophyllase"/>
    <property type="match status" value="1"/>
</dbReference>
<dbReference type="SUPFAM" id="SSF53474">
    <property type="entry name" value="alpha/beta-Hydrolases"/>
    <property type="match status" value="1"/>
</dbReference>
<dbReference type="RefSeq" id="WP_210299865.1">
    <property type="nucleotide sequence ID" value="NZ_JACIDS010000002.1"/>
</dbReference>
<dbReference type="PANTHER" id="PTHR10272:SF0">
    <property type="entry name" value="PLATELET-ACTIVATING FACTOR ACETYLHYDROLASE"/>
    <property type="match status" value="1"/>
</dbReference>
<dbReference type="PANTHER" id="PTHR10272">
    <property type="entry name" value="PLATELET-ACTIVATING FACTOR ACETYLHYDROLASE"/>
    <property type="match status" value="1"/>
</dbReference>
<keyword evidence="1 4" id="KW-0378">Hydrolase</keyword>
<proteinExistence type="predicted"/>
<dbReference type="EMBL" id="JACIDS010000002">
    <property type="protein sequence ID" value="MBB3930941.1"/>
    <property type="molecule type" value="Genomic_DNA"/>
</dbReference>
<comment type="caution">
    <text evidence="4">The sequence shown here is derived from an EMBL/GenBank/DDBJ whole genome shotgun (WGS) entry which is preliminary data.</text>
</comment>
<evidence type="ECO:0000313" key="5">
    <source>
        <dbReference type="Proteomes" id="UP000553963"/>
    </source>
</evidence>
<reference evidence="4 5" key="1">
    <citation type="submission" date="2020-08" db="EMBL/GenBank/DDBJ databases">
        <title>Genomic Encyclopedia of Type Strains, Phase IV (KMG-IV): sequencing the most valuable type-strain genomes for metagenomic binning, comparative biology and taxonomic classification.</title>
        <authorList>
            <person name="Goeker M."/>
        </authorList>
    </citation>
    <scope>NUCLEOTIDE SEQUENCE [LARGE SCALE GENOMIC DNA]</scope>
    <source>
        <strain evidence="4 5">DSM 25966</strain>
    </source>
</reference>
<dbReference type="Proteomes" id="UP000553963">
    <property type="component" value="Unassembled WGS sequence"/>
</dbReference>
<name>A0A840AQ10_9HYPH</name>
<dbReference type="AlphaFoldDB" id="A0A840AQ10"/>
<keyword evidence="5" id="KW-1185">Reference proteome</keyword>
<keyword evidence="2" id="KW-0442">Lipid degradation</keyword>
<protein>
    <submittedName>
        <fullName evidence="4">Putative dienelactone hydrolase</fullName>
    </submittedName>
</protein>
<evidence type="ECO:0000313" key="4">
    <source>
        <dbReference type="EMBL" id="MBB3930941.1"/>
    </source>
</evidence>
<evidence type="ECO:0000256" key="2">
    <source>
        <dbReference type="ARBA" id="ARBA00022963"/>
    </source>
</evidence>
<dbReference type="Gene3D" id="3.40.50.1820">
    <property type="entry name" value="alpha/beta hydrolase"/>
    <property type="match status" value="1"/>
</dbReference>
<dbReference type="GO" id="GO:0003847">
    <property type="term" value="F:1-alkyl-2-acetylglycerophosphocholine esterase activity"/>
    <property type="evidence" value="ECO:0007669"/>
    <property type="project" value="TreeGrafter"/>
</dbReference>
<dbReference type="InterPro" id="IPR029058">
    <property type="entry name" value="AB_hydrolase_fold"/>
</dbReference>
<accession>A0A840AQ10</accession>
<gene>
    <name evidence="4" type="ORF">GGR25_001980</name>
</gene>
<sequence length="314" mass="33724">MIPTTRIYRDANMDAPIPVASVRAIRLAAPGRGDDLQLRISAPVEGRDLPVIVFSHGFGSSMDGYAPLADYWAAHGFVVIQPTHLDSRRMGLAEDDPRRASIWRIRVEDVKRALDHLALLERALPGLAGRVDHGRIAAVGHSFGGHTTALLLGARMIGLEGGEGEDLSDARIGAGILMAAGGRGGKDLSAFAAEHLPYLGVDFAPLRVPTLVVAGDQDRSPLTVRGPDWFYDPYYLSPNGRGLLTLHGGEHLLGGISGYTVTETSDESPERVALIQRMSAAFLRSALYPGDTAWQDACDALRNETEPQGHVLVK</sequence>
<evidence type="ECO:0000256" key="1">
    <source>
        <dbReference type="ARBA" id="ARBA00022801"/>
    </source>
</evidence>
<evidence type="ECO:0000256" key="3">
    <source>
        <dbReference type="ARBA" id="ARBA00023098"/>
    </source>
</evidence>
<organism evidence="4 5">
    <name type="scientific">Kaistia hirudinis</name>
    <dbReference type="NCBI Taxonomy" id="1293440"/>
    <lineage>
        <taxon>Bacteria</taxon>
        <taxon>Pseudomonadati</taxon>
        <taxon>Pseudomonadota</taxon>
        <taxon>Alphaproteobacteria</taxon>
        <taxon>Hyphomicrobiales</taxon>
        <taxon>Kaistiaceae</taxon>
        <taxon>Kaistia</taxon>
    </lineage>
</organism>
<dbReference type="InterPro" id="IPR017395">
    <property type="entry name" value="Chlorophyllase-like"/>
</dbReference>
<dbReference type="GO" id="GO:0016042">
    <property type="term" value="P:lipid catabolic process"/>
    <property type="evidence" value="ECO:0007669"/>
    <property type="project" value="UniProtKB-KW"/>
</dbReference>
<keyword evidence="3" id="KW-0443">Lipid metabolism</keyword>